<evidence type="ECO:0000313" key="2">
    <source>
        <dbReference type="Proteomes" id="UP000700800"/>
    </source>
</evidence>
<gene>
    <name evidence="1" type="ORF">E7156_00295</name>
</gene>
<organism evidence="1 2">
    <name type="scientific">Streptococcus gallolyticus</name>
    <dbReference type="NCBI Taxonomy" id="315405"/>
    <lineage>
        <taxon>Bacteria</taxon>
        <taxon>Bacillati</taxon>
        <taxon>Bacillota</taxon>
        <taxon>Bacilli</taxon>
        <taxon>Lactobacillales</taxon>
        <taxon>Streptococcaceae</taxon>
        <taxon>Streptococcus</taxon>
    </lineage>
</organism>
<accession>A0A928A9N9</accession>
<evidence type="ECO:0000313" key="1">
    <source>
        <dbReference type="EMBL" id="MBE6163759.1"/>
    </source>
</evidence>
<dbReference type="EMBL" id="SVAF01000001">
    <property type="protein sequence ID" value="MBE6163759.1"/>
    <property type="molecule type" value="Genomic_DNA"/>
</dbReference>
<sequence>MTDFNYKALELLKDTAVLAQQKELDELILIASAEDDTIAQVMTGSAGASLVKLLMVVVGSTEQLGALLLKDPENLVLLKKESNKLQQLLAKIGVS</sequence>
<reference evidence="1" key="1">
    <citation type="submission" date="2019-04" db="EMBL/GenBank/DDBJ databases">
        <title>Evolution of Biomass-Degrading Anaerobic Consortia Revealed by Metagenomics.</title>
        <authorList>
            <person name="Peng X."/>
        </authorList>
    </citation>
    <scope>NUCLEOTIDE SEQUENCE</scope>
    <source>
        <strain evidence="1">SIG195</strain>
    </source>
</reference>
<comment type="caution">
    <text evidence="1">The sequence shown here is derived from an EMBL/GenBank/DDBJ whole genome shotgun (WGS) entry which is preliminary data.</text>
</comment>
<dbReference type="AlphaFoldDB" id="A0A928A9N9"/>
<dbReference type="Proteomes" id="UP000700800">
    <property type="component" value="Unassembled WGS sequence"/>
</dbReference>
<name>A0A928A9N9_9STRE</name>
<proteinExistence type="predicted"/>
<protein>
    <submittedName>
        <fullName evidence="1">Uncharacterized protein</fullName>
    </submittedName>
</protein>